<evidence type="ECO:0000256" key="11">
    <source>
        <dbReference type="ARBA" id="ARBA00022842"/>
    </source>
</evidence>
<feature type="transmembrane region" description="Helical" evidence="17">
    <location>
        <begin position="97"/>
        <end position="116"/>
    </location>
</feature>
<evidence type="ECO:0000256" key="5">
    <source>
        <dbReference type="ARBA" id="ARBA00022553"/>
    </source>
</evidence>
<dbReference type="CDD" id="cd00371">
    <property type="entry name" value="HMA"/>
    <property type="match status" value="1"/>
</dbReference>
<keyword evidence="9" id="KW-0862">Zinc</keyword>
<keyword evidence="5" id="KW-0597">Phosphoprotein</keyword>
<comment type="caution">
    <text evidence="19">The sequence shown here is derived from an EMBL/GenBank/DDBJ whole genome shotgun (WGS) entry which is preliminary data.</text>
</comment>
<gene>
    <name evidence="19" type="ORF">L21TH_2311</name>
</gene>
<keyword evidence="3 17" id="KW-1003">Cell membrane</keyword>
<keyword evidence="8 17" id="KW-0547">Nucleotide-binding</keyword>
<dbReference type="InterPro" id="IPR059000">
    <property type="entry name" value="ATPase_P-type_domA"/>
</dbReference>
<evidence type="ECO:0000256" key="15">
    <source>
        <dbReference type="ARBA" id="ARBA00047308"/>
    </source>
</evidence>
<dbReference type="NCBIfam" id="TIGR01512">
    <property type="entry name" value="ATPase-IB2_Cd"/>
    <property type="match status" value="1"/>
</dbReference>
<dbReference type="InterPro" id="IPR006121">
    <property type="entry name" value="HMA_dom"/>
</dbReference>
<evidence type="ECO:0000256" key="14">
    <source>
        <dbReference type="ARBA" id="ARBA00023136"/>
    </source>
</evidence>
<dbReference type="Pfam" id="PF00702">
    <property type="entry name" value="Hydrolase"/>
    <property type="match status" value="1"/>
</dbReference>
<evidence type="ECO:0000256" key="10">
    <source>
        <dbReference type="ARBA" id="ARBA00022840"/>
    </source>
</evidence>
<reference evidence="19 20" key="1">
    <citation type="journal article" date="2015" name="Geomicrobiol. J.">
        <title>Caldisalinibacter kiritimatiensis gen. nov., sp. nov., a moderately thermohalophilic thiosulfate-reducing bacterium from a hypersaline microbial mat.</title>
        <authorList>
            <person name="Ben Hania W."/>
            <person name="Joseph M."/>
            <person name="Fiebig A."/>
            <person name="Bunk B."/>
            <person name="Klenk H.-P."/>
            <person name="Fardeau M.-L."/>
            <person name="Spring S."/>
        </authorList>
    </citation>
    <scope>NUCLEOTIDE SEQUENCE [LARGE SCALE GENOMIC DNA]</scope>
    <source>
        <strain evidence="19 20">L21-TH-D2</strain>
    </source>
</reference>
<dbReference type="Gene3D" id="3.30.70.100">
    <property type="match status" value="1"/>
</dbReference>
<dbReference type="FunFam" id="2.70.150.10:FF:000002">
    <property type="entry name" value="Copper-transporting ATPase 1, putative"/>
    <property type="match status" value="1"/>
</dbReference>
<dbReference type="eggNOG" id="COG2217">
    <property type="taxonomic scope" value="Bacteria"/>
</dbReference>
<protein>
    <submittedName>
        <fullName evidence="19">Lead, cadmium, zinc and mercury transporting ATPase / Copper-translocating P-type ATPase</fullName>
        <ecNumber evidence="19">3.6.3.3</ecNumber>
        <ecNumber evidence="19">3.6.3.4</ecNumber>
    </submittedName>
</protein>
<dbReference type="InterPro" id="IPR008250">
    <property type="entry name" value="ATPase_P-typ_transduc_dom_A_sf"/>
</dbReference>
<dbReference type="InterPro" id="IPR036163">
    <property type="entry name" value="HMA_dom_sf"/>
</dbReference>
<dbReference type="GO" id="GO:0008551">
    <property type="term" value="F:P-type cadmium transporter activity"/>
    <property type="evidence" value="ECO:0007669"/>
    <property type="project" value="UniProtKB-EC"/>
</dbReference>
<evidence type="ECO:0000313" key="20">
    <source>
        <dbReference type="Proteomes" id="UP000013378"/>
    </source>
</evidence>
<dbReference type="CDD" id="cd07548">
    <property type="entry name" value="P-type_ATPase-Cd_Zn_Co_like"/>
    <property type="match status" value="1"/>
</dbReference>
<dbReference type="SFLD" id="SFLDS00003">
    <property type="entry name" value="Haloacid_Dehalogenase"/>
    <property type="match status" value="1"/>
</dbReference>
<evidence type="ECO:0000256" key="12">
    <source>
        <dbReference type="ARBA" id="ARBA00022967"/>
    </source>
</evidence>
<dbReference type="Gene3D" id="2.70.150.10">
    <property type="entry name" value="Calcium-transporting ATPase, cytoplasmic transduction domain A"/>
    <property type="match status" value="1"/>
</dbReference>
<proteinExistence type="inferred from homology"/>
<dbReference type="PANTHER" id="PTHR48085">
    <property type="entry name" value="CADMIUM/ZINC-TRANSPORTING ATPASE HMA2-RELATED"/>
    <property type="match status" value="1"/>
</dbReference>
<keyword evidence="10 17" id="KW-0067">ATP-binding</keyword>
<dbReference type="SFLD" id="SFLDF00027">
    <property type="entry name" value="p-type_atpase"/>
    <property type="match status" value="1"/>
</dbReference>
<dbReference type="SUPFAM" id="SSF55008">
    <property type="entry name" value="HMA, heavy metal-associated domain"/>
    <property type="match status" value="1"/>
</dbReference>
<dbReference type="NCBIfam" id="TIGR01494">
    <property type="entry name" value="ATPase_P-type"/>
    <property type="match status" value="1"/>
</dbReference>
<sequence>MSSNIRKEYILDGLICASCAQKIENKISNLNHVKKVNINFATGKLTIEVYDNKTLDIITKKAKGIIREIEPNVKVIETNKSYEFKNNFENNLFNLKIFILDIIGILIFLIATFANLTSPVELTLYLTSYLLIGRKVLSNAYRNILKKQLFDENFLMTLATIGAFIIKEFPEAIMVMLFYQIGEYLQGLAVNNSKKSIKSLLNLRPDYVNLKLNDKIKQVSPEKVNIGDIIVIKPGEKIPLDGVIIDGESFVDTSMLTGESVPRKVRNGDEILSGFINTNSILTIKVTKNYEQSTAQKIIELVENASSKKAPTERFITRFSRYYTPIVVLLALTIAFLPPLLVKEATFSNWLYRSLIFLVVSCPCGLVLSVPLGFFGGIGSASKNGILVKGGNYLEALNDVEIAVFDKTGTLTKGVFEVSKIKPDGNITKEQLLELAAYAESYSNHPIAKSIIKSYGLSIDQTKIQKYNEIPGHGIISVIQNTKIAIGNAKLMKKQSVKYKNVNEIGTIVHIALDDKYAGYIVVADAIKEDSFKALNKLKSLGIKKNVMLTGDNKSTAIKVKEKLNIDEVYYELLPDEKVEKLEALYNQKSPHKRLMFIGDGINDAPVIARADIGLAMGGLGSDAAIEVADIVIMTDEPSKIVTAIKIARKTKTIVWQNIIFALTIKIAVLLLGTIGMASMWQAIFADVGVALLAVVNAMRILRFKK</sequence>
<accession>R1CSI5</accession>
<dbReference type="InterPro" id="IPR036412">
    <property type="entry name" value="HAD-like_sf"/>
</dbReference>
<evidence type="ECO:0000256" key="1">
    <source>
        <dbReference type="ARBA" id="ARBA00004651"/>
    </source>
</evidence>
<feature type="transmembrane region" description="Helical" evidence="17">
    <location>
        <begin position="322"/>
        <end position="342"/>
    </location>
</feature>
<organism evidence="19 20">
    <name type="scientific">Caldisalinibacter kiritimatiensis</name>
    <dbReference type="NCBI Taxonomy" id="1304284"/>
    <lineage>
        <taxon>Bacteria</taxon>
        <taxon>Bacillati</taxon>
        <taxon>Bacillota</taxon>
        <taxon>Tissierellia</taxon>
        <taxon>Tissierellales</taxon>
        <taxon>Thermohalobacteraceae</taxon>
        <taxon>Caldisalinibacter</taxon>
    </lineage>
</organism>
<dbReference type="InterPro" id="IPR018303">
    <property type="entry name" value="ATPase_P-typ_P_site"/>
</dbReference>
<dbReference type="SUPFAM" id="SSF81665">
    <property type="entry name" value="Calcium ATPase, transmembrane domain M"/>
    <property type="match status" value="1"/>
</dbReference>
<keyword evidence="12" id="KW-1278">Translocase</keyword>
<dbReference type="InterPro" id="IPR023298">
    <property type="entry name" value="ATPase_P-typ_TM_dom_sf"/>
</dbReference>
<dbReference type="AlphaFoldDB" id="R1CSI5"/>
<evidence type="ECO:0000256" key="6">
    <source>
        <dbReference type="ARBA" id="ARBA00022692"/>
    </source>
</evidence>
<dbReference type="PROSITE" id="PS00154">
    <property type="entry name" value="ATPASE_E1_E2"/>
    <property type="match status" value="1"/>
</dbReference>
<dbReference type="STRING" id="1304284.L21TH_2311"/>
<evidence type="ECO:0000259" key="18">
    <source>
        <dbReference type="PROSITE" id="PS50846"/>
    </source>
</evidence>
<evidence type="ECO:0000256" key="2">
    <source>
        <dbReference type="ARBA" id="ARBA00006024"/>
    </source>
</evidence>
<dbReference type="InterPro" id="IPR017969">
    <property type="entry name" value="Heavy-metal-associated_CS"/>
</dbReference>
<keyword evidence="19" id="KW-0378">Hydrolase</keyword>
<keyword evidence="11" id="KW-0460">Magnesium</keyword>
<dbReference type="SFLD" id="SFLDG00002">
    <property type="entry name" value="C1.7:_P-type_atpase_like"/>
    <property type="match status" value="1"/>
</dbReference>
<dbReference type="GO" id="GO:0005886">
    <property type="term" value="C:plasma membrane"/>
    <property type="evidence" value="ECO:0007669"/>
    <property type="project" value="UniProtKB-SubCell"/>
</dbReference>
<dbReference type="SUPFAM" id="SSF81653">
    <property type="entry name" value="Calcium ATPase, transduction domain A"/>
    <property type="match status" value="1"/>
</dbReference>
<dbReference type="Proteomes" id="UP000013378">
    <property type="component" value="Unassembled WGS sequence"/>
</dbReference>
<evidence type="ECO:0000256" key="8">
    <source>
        <dbReference type="ARBA" id="ARBA00022741"/>
    </source>
</evidence>
<dbReference type="Gene3D" id="3.40.1110.10">
    <property type="entry name" value="Calcium-transporting ATPase, cytoplasmic domain N"/>
    <property type="match status" value="1"/>
</dbReference>
<dbReference type="PATRIC" id="fig|1304284.3.peg.2260"/>
<dbReference type="GO" id="GO:0046872">
    <property type="term" value="F:metal ion binding"/>
    <property type="evidence" value="ECO:0007669"/>
    <property type="project" value="UniProtKB-KW"/>
</dbReference>
<comment type="similarity">
    <text evidence="2 17">Belongs to the cation transport ATPase (P-type) (TC 3.A.3) family. Type IB subfamily.</text>
</comment>
<dbReference type="EC" id="3.6.3.3" evidence="19"/>
<comment type="catalytic activity">
    <reaction evidence="16">
        <text>Cd(2+)(in) + ATP + H2O = Cd(2+)(out) + ADP + phosphate + H(+)</text>
        <dbReference type="Rhea" id="RHEA:12132"/>
        <dbReference type="ChEBI" id="CHEBI:15377"/>
        <dbReference type="ChEBI" id="CHEBI:15378"/>
        <dbReference type="ChEBI" id="CHEBI:30616"/>
        <dbReference type="ChEBI" id="CHEBI:43474"/>
        <dbReference type="ChEBI" id="CHEBI:48775"/>
        <dbReference type="ChEBI" id="CHEBI:456216"/>
        <dbReference type="EC" id="7.2.2.21"/>
    </reaction>
</comment>
<keyword evidence="14 17" id="KW-0472">Membrane</keyword>
<evidence type="ECO:0000256" key="7">
    <source>
        <dbReference type="ARBA" id="ARBA00022723"/>
    </source>
</evidence>
<evidence type="ECO:0000256" key="17">
    <source>
        <dbReference type="RuleBase" id="RU362081"/>
    </source>
</evidence>
<dbReference type="NCBIfam" id="TIGR01525">
    <property type="entry name" value="ATPase-IB_hvy"/>
    <property type="match status" value="1"/>
</dbReference>
<feature type="transmembrane region" description="Helical" evidence="17">
    <location>
        <begin position="354"/>
        <end position="375"/>
    </location>
</feature>
<dbReference type="FunFam" id="3.40.1110.10:FF:000066">
    <property type="entry name" value="Cadmium-translocating P-type ATPase"/>
    <property type="match status" value="1"/>
</dbReference>
<dbReference type="Pfam" id="PF00403">
    <property type="entry name" value="HMA"/>
    <property type="match status" value="1"/>
</dbReference>
<evidence type="ECO:0000256" key="16">
    <source>
        <dbReference type="ARBA" id="ARBA00049338"/>
    </source>
</evidence>
<dbReference type="GO" id="GO:0005524">
    <property type="term" value="F:ATP binding"/>
    <property type="evidence" value="ECO:0007669"/>
    <property type="project" value="UniProtKB-UniRule"/>
</dbReference>
<comment type="subcellular location">
    <subcellularLocation>
        <location evidence="1">Cell membrane</location>
        <topology evidence="1">Multi-pass membrane protein</topology>
    </subcellularLocation>
</comment>
<keyword evidence="20" id="KW-1185">Reference proteome</keyword>
<dbReference type="EMBL" id="ARZA01000256">
    <property type="protein sequence ID" value="EOC99668.1"/>
    <property type="molecule type" value="Genomic_DNA"/>
</dbReference>
<evidence type="ECO:0000256" key="3">
    <source>
        <dbReference type="ARBA" id="ARBA00022475"/>
    </source>
</evidence>
<dbReference type="PRINTS" id="PR00941">
    <property type="entry name" value="CDATPASE"/>
</dbReference>
<dbReference type="InterPro" id="IPR023299">
    <property type="entry name" value="ATPase_P-typ_cyto_dom_N"/>
</dbReference>
<dbReference type="InterPro" id="IPR044492">
    <property type="entry name" value="P_typ_ATPase_HD_dom"/>
</dbReference>
<keyword evidence="13 17" id="KW-1133">Transmembrane helix</keyword>
<dbReference type="InterPro" id="IPR023214">
    <property type="entry name" value="HAD_sf"/>
</dbReference>
<dbReference type="PRINTS" id="PR00119">
    <property type="entry name" value="CATATPASE"/>
</dbReference>
<evidence type="ECO:0000256" key="13">
    <source>
        <dbReference type="ARBA" id="ARBA00022989"/>
    </source>
</evidence>
<evidence type="ECO:0000256" key="4">
    <source>
        <dbReference type="ARBA" id="ARBA00022539"/>
    </source>
</evidence>
<dbReference type="Gene3D" id="3.40.50.1000">
    <property type="entry name" value="HAD superfamily/HAD-like"/>
    <property type="match status" value="1"/>
</dbReference>
<evidence type="ECO:0000256" key="9">
    <source>
        <dbReference type="ARBA" id="ARBA00022833"/>
    </source>
</evidence>
<evidence type="ECO:0000313" key="19">
    <source>
        <dbReference type="EMBL" id="EOC99668.1"/>
    </source>
</evidence>
<dbReference type="PROSITE" id="PS01047">
    <property type="entry name" value="HMA_1"/>
    <property type="match status" value="1"/>
</dbReference>
<dbReference type="InterPro" id="IPR051014">
    <property type="entry name" value="Cation_Transport_ATPase_IB"/>
</dbReference>
<name>R1CSI5_9FIRM</name>
<dbReference type="GO" id="GO:0016887">
    <property type="term" value="F:ATP hydrolysis activity"/>
    <property type="evidence" value="ECO:0007669"/>
    <property type="project" value="InterPro"/>
</dbReference>
<comment type="catalytic activity">
    <reaction evidence="15">
        <text>Zn(2+)(in) + ATP + H2O = Zn(2+)(out) + ADP + phosphate + H(+)</text>
        <dbReference type="Rhea" id="RHEA:20621"/>
        <dbReference type="ChEBI" id="CHEBI:15377"/>
        <dbReference type="ChEBI" id="CHEBI:15378"/>
        <dbReference type="ChEBI" id="CHEBI:29105"/>
        <dbReference type="ChEBI" id="CHEBI:30616"/>
        <dbReference type="ChEBI" id="CHEBI:43474"/>
        <dbReference type="ChEBI" id="CHEBI:456216"/>
        <dbReference type="EC" id="7.2.2.12"/>
    </reaction>
</comment>
<dbReference type="EC" id="3.6.3.4" evidence="19"/>
<feature type="transmembrane region" description="Helical" evidence="17">
    <location>
        <begin position="655"/>
        <end position="675"/>
    </location>
</feature>
<dbReference type="InterPro" id="IPR027256">
    <property type="entry name" value="P-typ_ATPase_IB"/>
</dbReference>
<feature type="transmembrane region" description="Helical" evidence="17">
    <location>
        <begin position="681"/>
        <end position="702"/>
    </location>
</feature>
<keyword evidence="4" id="KW-0104">Cadmium</keyword>
<feature type="domain" description="HMA" evidence="18">
    <location>
        <begin position="5"/>
        <end position="74"/>
    </location>
</feature>
<dbReference type="GO" id="GO:0016463">
    <property type="term" value="F:P-type zinc transporter activity"/>
    <property type="evidence" value="ECO:0007669"/>
    <property type="project" value="UniProtKB-EC"/>
</dbReference>
<dbReference type="InterPro" id="IPR001757">
    <property type="entry name" value="P_typ_ATPase"/>
</dbReference>
<dbReference type="SUPFAM" id="SSF56784">
    <property type="entry name" value="HAD-like"/>
    <property type="match status" value="1"/>
</dbReference>
<dbReference type="RefSeq" id="WP_006316485.1">
    <property type="nucleotide sequence ID" value="NZ_ARZA01000256.1"/>
</dbReference>
<keyword evidence="6 17" id="KW-0812">Transmembrane</keyword>
<dbReference type="PANTHER" id="PTHR48085:SF5">
    <property type="entry name" value="CADMIUM_ZINC-TRANSPORTING ATPASE HMA4-RELATED"/>
    <property type="match status" value="1"/>
</dbReference>
<dbReference type="Pfam" id="PF00122">
    <property type="entry name" value="E1-E2_ATPase"/>
    <property type="match status" value="1"/>
</dbReference>
<dbReference type="PROSITE" id="PS50846">
    <property type="entry name" value="HMA_2"/>
    <property type="match status" value="1"/>
</dbReference>
<keyword evidence="7 17" id="KW-0479">Metal-binding</keyword>